<keyword evidence="6" id="KW-1185">Reference proteome</keyword>
<comment type="function">
    <text evidence="4">Nucleoside triphosphate pyrophosphatase. May have a dual role in cell division arrest and in preventing the incorporation of modified nucleotides into cellular nucleic acids.</text>
</comment>
<sequence length="202" mass="21142">MSGDLAGSGIVLASNSASRKAMLSAAGIAFSAIAADFDERALEAEMADAEPTEVAQALAAAKAAAVAAQHPERLVLGSDSLVEVGGQRFDKPASREEAAEHLRAFSGQTMTLHSAAALAQGERVLWVGNDFARLRVRDLSEEFIAAYLDAEWPAVSHCVGVFRIEGPGVQLFSSIAGDQFTVLGMPLLQVLAALREHGALAR</sequence>
<dbReference type="RefSeq" id="WP_138617659.1">
    <property type="nucleotide sequence ID" value="NZ_VCAO01000003.1"/>
</dbReference>
<comment type="caution">
    <text evidence="4">Lacks conserved residue(s) required for the propagation of feature annotation.</text>
</comment>
<reference evidence="5 6" key="1">
    <citation type="submission" date="2019-05" db="EMBL/GenBank/DDBJ databases">
        <title>Erythrobacter marisflavi sp. nov., isolated from isolated from water of an estuary environment.</title>
        <authorList>
            <person name="Yoon J.-H."/>
        </authorList>
    </citation>
    <scope>NUCLEOTIDE SEQUENCE [LARGE SCALE GENOMIC DNA]</scope>
    <source>
        <strain evidence="5 6">KEM-5</strain>
    </source>
</reference>
<comment type="catalytic activity">
    <reaction evidence="4">
        <text>a 2'-deoxyribonucleoside 5'-triphosphate + H2O = a 2'-deoxyribonucleoside 5'-phosphate + diphosphate + H(+)</text>
        <dbReference type="Rhea" id="RHEA:44644"/>
        <dbReference type="ChEBI" id="CHEBI:15377"/>
        <dbReference type="ChEBI" id="CHEBI:15378"/>
        <dbReference type="ChEBI" id="CHEBI:33019"/>
        <dbReference type="ChEBI" id="CHEBI:61560"/>
        <dbReference type="ChEBI" id="CHEBI:65317"/>
        <dbReference type="EC" id="3.6.1.9"/>
    </reaction>
</comment>
<comment type="catalytic activity">
    <reaction evidence="4">
        <text>a ribonucleoside 5'-triphosphate + H2O = a ribonucleoside 5'-phosphate + diphosphate + H(+)</text>
        <dbReference type="Rhea" id="RHEA:23996"/>
        <dbReference type="ChEBI" id="CHEBI:15377"/>
        <dbReference type="ChEBI" id="CHEBI:15378"/>
        <dbReference type="ChEBI" id="CHEBI:33019"/>
        <dbReference type="ChEBI" id="CHEBI:58043"/>
        <dbReference type="ChEBI" id="CHEBI:61557"/>
        <dbReference type="EC" id="3.6.1.9"/>
    </reaction>
</comment>
<evidence type="ECO:0000256" key="2">
    <source>
        <dbReference type="ARBA" id="ARBA00022801"/>
    </source>
</evidence>
<proteinExistence type="inferred from homology"/>
<dbReference type="SUPFAM" id="SSF52972">
    <property type="entry name" value="ITPase-like"/>
    <property type="match status" value="1"/>
</dbReference>
<feature type="active site" description="Proton acceptor" evidence="4">
    <location>
        <position position="79"/>
    </location>
</feature>
<dbReference type="GO" id="GO:0009117">
    <property type="term" value="P:nucleotide metabolic process"/>
    <property type="evidence" value="ECO:0007669"/>
    <property type="project" value="UniProtKB-KW"/>
</dbReference>
<dbReference type="EMBL" id="VCAO01000003">
    <property type="protein sequence ID" value="TMM48207.1"/>
    <property type="molecule type" value="Genomic_DNA"/>
</dbReference>
<dbReference type="AlphaFoldDB" id="A0A5S3P5B3"/>
<dbReference type="InterPro" id="IPR029001">
    <property type="entry name" value="ITPase-like_fam"/>
</dbReference>
<comment type="cofactor">
    <cofactor evidence="1 4">
        <name>a divalent metal cation</name>
        <dbReference type="ChEBI" id="CHEBI:60240"/>
    </cofactor>
</comment>
<dbReference type="HAMAP" id="MF_00528">
    <property type="entry name" value="Maf"/>
    <property type="match status" value="1"/>
</dbReference>
<organism evidence="5 6">
    <name type="scientific">Qipengyuania marisflavi</name>
    <dbReference type="NCBI Taxonomy" id="2486356"/>
    <lineage>
        <taxon>Bacteria</taxon>
        <taxon>Pseudomonadati</taxon>
        <taxon>Pseudomonadota</taxon>
        <taxon>Alphaproteobacteria</taxon>
        <taxon>Sphingomonadales</taxon>
        <taxon>Erythrobacteraceae</taxon>
        <taxon>Qipengyuania</taxon>
    </lineage>
</organism>
<gene>
    <name evidence="5" type="primary">maf</name>
    <name evidence="5" type="ORF">FEV51_07910</name>
</gene>
<keyword evidence="2 4" id="KW-0378">Hydrolase</keyword>
<keyword evidence="4" id="KW-0963">Cytoplasm</keyword>
<dbReference type="PANTHER" id="PTHR43213">
    <property type="entry name" value="BIFUNCTIONAL DTTP/UTP PYROPHOSPHATASE/METHYLTRANSFERASE PROTEIN-RELATED"/>
    <property type="match status" value="1"/>
</dbReference>
<evidence type="ECO:0000256" key="4">
    <source>
        <dbReference type="HAMAP-Rule" id="MF_00528"/>
    </source>
</evidence>
<comment type="similarity">
    <text evidence="4">Belongs to the Maf family.</text>
</comment>
<dbReference type="NCBIfam" id="TIGR00172">
    <property type="entry name" value="maf"/>
    <property type="match status" value="1"/>
</dbReference>
<keyword evidence="3 4" id="KW-0546">Nucleotide metabolism</keyword>
<comment type="caution">
    <text evidence="5">The sequence shown here is derived from an EMBL/GenBank/DDBJ whole genome shotgun (WGS) entry which is preliminary data.</text>
</comment>
<dbReference type="PANTHER" id="PTHR43213:SF5">
    <property type="entry name" value="BIFUNCTIONAL DTTP_UTP PYROPHOSPHATASE_METHYLTRANSFERASE PROTEIN-RELATED"/>
    <property type="match status" value="1"/>
</dbReference>
<dbReference type="Proteomes" id="UP000309668">
    <property type="component" value="Unassembled WGS sequence"/>
</dbReference>
<evidence type="ECO:0000256" key="1">
    <source>
        <dbReference type="ARBA" id="ARBA00001968"/>
    </source>
</evidence>
<dbReference type="GO" id="GO:0005737">
    <property type="term" value="C:cytoplasm"/>
    <property type="evidence" value="ECO:0007669"/>
    <property type="project" value="UniProtKB-SubCell"/>
</dbReference>
<name>A0A5S3P5B3_9SPHN</name>
<dbReference type="InterPro" id="IPR003697">
    <property type="entry name" value="Maf-like"/>
</dbReference>
<evidence type="ECO:0000313" key="5">
    <source>
        <dbReference type="EMBL" id="TMM48207.1"/>
    </source>
</evidence>
<protein>
    <recommendedName>
        <fullName evidence="4">Nucleoside triphosphate pyrophosphatase</fullName>
        <ecNumber evidence="4">3.6.1.9</ecNumber>
    </recommendedName>
    <alternativeName>
        <fullName evidence="4">Nucleotide pyrophosphatase</fullName>
        <shortName evidence="4">Nucleotide PPase</shortName>
    </alternativeName>
</protein>
<evidence type="ECO:0000256" key="3">
    <source>
        <dbReference type="ARBA" id="ARBA00023080"/>
    </source>
</evidence>
<accession>A0A5S3P5B3</accession>
<comment type="subcellular location">
    <subcellularLocation>
        <location evidence="4">Cytoplasm</location>
    </subcellularLocation>
</comment>
<dbReference type="Pfam" id="PF02545">
    <property type="entry name" value="Maf"/>
    <property type="match status" value="1"/>
</dbReference>
<dbReference type="GO" id="GO:0047429">
    <property type="term" value="F:nucleoside triphosphate diphosphatase activity"/>
    <property type="evidence" value="ECO:0007669"/>
    <property type="project" value="UniProtKB-EC"/>
</dbReference>
<dbReference type="PIRSF" id="PIRSF006305">
    <property type="entry name" value="Maf"/>
    <property type="match status" value="1"/>
</dbReference>
<dbReference type="OrthoDB" id="9813962at2"/>
<dbReference type="Gene3D" id="3.90.950.10">
    <property type="match status" value="1"/>
</dbReference>
<dbReference type="EC" id="3.6.1.9" evidence="4"/>
<evidence type="ECO:0000313" key="6">
    <source>
        <dbReference type="Proteomes" id="UP000309668"/>
    </source>
</evidence>